<dbReference type="GO" id="GO:0043161">
    <property type="term" value="P:proteasome-mediated ubiquitin-dependent protein catabolic process"/>
    <property type="evidence" value="ECO:0007669"/>
    <property type="project" value="EnsemblFungi"/>
</dbReference>
<dbReference type="GO" id="GO:0010499">
    <property type="term" value="P:proteasomal ubiquitin-independent protein catabolic process"/>
    <property type="evidence" value="ECO:0007669"/>
    <property type="project" value="EnsemblFungi"/>
</dbReference>
<keyword evidence="5" id="KW-0378">Hydrolase</keyword>
<evidence type="ECO:0000256" key="5">
    <source>
        <dbReference type="ARBA" id="ARBA00022801"/>
    </source>
</evidence>
<dbReference type="FunCoup" id="J9DQ24">
    <property type="interactions" value="93"/>
</dbReference>
<keyword evidence="7" id="KW-0865">Zymogen</keyword>
<dbReference type="GO" id="GO:0005634">
    <property type="term" value="C:nucleus"/>
    <property type="evidence" value="ECO:0007669"/>
    <property type="project" value="UniProtKB-SubCell"/>
</dbReference>
<keyword evidence="3" id="KW-0645">Protease</keyword>
<dbReference type="PRINTS" id="PR00141">
    <property type="entry name" value="PROTEASOME"/>
</dbReference>
<dbReference type="InterPro" id="IPR001353">
    <property type="entry name" value="Proteasome_sua/b"/>
</dbReference>
<dbReference type="PROSITE" id="PS51476">
    <property type="entry name" value="PROTEASOME_BETA_2"/>
    <property type="match status" value="1"/>
</dbReference>
<dbReference type="Gene3D" id="3.60.20.10">
    <property type="entry name" value="Glutamine Phosphoribosylpyrophosphate, subunit 1, domain 1"/>
    <property type="match status" value="1"/>
</dbReference>
<dbReference type="Pfam" id="PF00227">
    <property type="entry name" value="Proteasome"/>
    <property type="match status" value="1"/>
</dbReference>
<dbReference type="GO" id="GO:0080129">
    <property type="term" value="P:proteasome core complex assembly"/>
    <property type="evidence" value="ECO:0007669"/>
    <property type="project" value="EnsemblFungi"/>
</dbReference>
<gene>
    <name evidence="10" type="ORF">EDEG_02222</name>
</gene>
<dbReference type="HOGENOM" id="CLU_126101_0_0_1"/>
<dbReference type="PANTHER" id="PTHR32194">
    <property type="entry name" value="METALLOPROTEASE TLDD"/>
    <property type="match status" value="1"/>
</dbReference>
<dbReference type="Proteomes" id="UP000003163">
    <property type="component" value="Unassembled WGS sequence"/>
</dbReference>
<comment type="subcellular location">
    <subcellularLocation>
        <location evidence="9">Cytoplasm</location>
    </subcellularLocation>
    <subcellularLocation>
        <location evidence="9">Nucleus</location>
    </subcellularLocation>
</comment>
<dbReference type="STRING" id="1003232.J9DQ24"/>
<keyword evidence="9" id="KW-0539">Nucleus</keyword>
<keyword evidence="4" id="KW-0888">Threonine protease</keyword>
<evidence type="ECO:0000256" key="3">
    <source>
        <dbReference type="ARBA" id="ARBA00022670"/>
    </source>
</evidence>
<comment type="catalytic activity">
    <reaction evidence="1">
        <text>Cleavage of peptide bonds with very broad specificity.</text>
        <dbReference type="EC" id="3.4.25.1"/>
    </reaction>
</comment>
<evidence type="ECO:0000256" key="6">
    <source>
        <dbReference type="ARBA" id="ARBA00022942"/>
    </source>
</evidence>
<dbReference type="GO" id="GO:0005777">
    <property type="term" value="C:peroxisome"/>
    <property type="evidence" value="ECO:0007669"/>
    <property type="project" value="EnsemblFungi"/>
</dbReference>
<dbReference type="OMA" id="IHCKRYM"/>
<dbReference type="InterPro" id="IPR000243">
    <property type="entry name" value="Pept_T1A_subB"/>
</dbReference>
<comment type="subunit">
    <text evidence="9">Component of the proteasome complex.</text>
</comment>
<organism evidence="10 11">
    <name type="scientific">Edhazardia aedis (strain USNM 41457)</name>
    <name type="common">Microsporidian parasite</name>
    <dbReference type="NCBI Taxonomy" id="1003232"/>
    <lineage>
        <taxon>Eukaryota</taxon>
        <taxon>Fungi</taxon>
        <taxon>Fungi incertae sedis</taxon>
        <taxon>Microsporidia</taxon>
        <taxon>Edhazardia</taxon>
    </lineage>
</organism>
<evidence type="ECO:0000256" key="1">
    <source>
        <dbReference type="ARBA" id="ARBA00001198"/>
    </source>
</evidence>
<dbReference type="InterPro" id="IPR029055">
    <property type="entry name" value="Ntn_hydrolases_N"/>
</dbReference>
<comment type="similarity">
    <text evidence="9">Belongs to the peptidase T1B family.</text>
</comment>
<evidence type="ECO:0000256" key="7">
    <source>
        <dbReference type="ARBA" id="ARBA00023145"/>
    </source>
</evidence>
<evidence type="ECO:0000256" key="4">
    <source>
        <dbReference type="ARBA" id="ARBA00022698"/>
    </source>
</evidence>
<dbReference type="PANTHER" id="PTHR32194:SF3">
    <property type="entry name" value="PROTEASOME SUBUNIT BETA"/>
    <property type="match status" value="1"/>
</dbReference>
<dbReference type="AlphaFoldDB" id="J9DQ24"/>
<keyword evidence="6 9" id="KW-0647">Proteasome</keyword>
<reference evidence="10 11" key="1">
    <citation type="submission" date="2011-08" db="EMBL/GenBank/DDBJ databases">
        <authorList>
            <person name="Liu Z.J."/>
            <person name="Shi F.L."/>
            <person name="Lu J.Q."/>
            <person name="Li M."/>
            <person name="Wang Z.L."/>
        </authorList>
    </citation>
    <scope>NUCLEOTIDE SEQUENCE [LARGE SCALE GENOMIC DNA]</scope>
    <source>
        <strain evidence="10 11">USNM 41457</strain>
    </source>
</reference>
<comment type="function">
    <text evidence="9">Component of the proteasome, a multicatalytic proteinase complex which is characterized by its ability to cleave peptides with Arg, Phe, Tyr, Leu, and Glu adjacent to the leaving group at neutral or slightly basic pH. The proteasome has an ATP-dependent proteolytic activity.</text>
</comment>
<evidence type="ECO:0000313" key="11">
    <source>
        <dbReference type="Proteomes" id="UP000003163"/>
    </source>
</evidence>
<dbReference type="VEuPathDB" id="MicrosporidiaDB:EDEG_02222"/>
<proteinExistence type="inferred from homology"/>
<dbReference type="SUPFAM" id="SSF56235">
    <property type="entry name" value="N-terminal nucleophile aminohydrolases (Ntn hydrolases)"/>
    <property type="match status" value="1"/>
</dbReference>
<dbReference type="InterPro" id="IPR023333">
    <property type="entry name" value="Proteasome_suB-type"/>
</dbReference>
<evidence type="ECO:0000256" key="9">
    <source>
        <dbReference type="RuleBase" id="RU004203"/>
    </source>
</evidence>
<sequence length="184" mass="20556">MKIDSITKSDFSIRKLRLPREHISTLNFEKGTTTLAFTFKDGMIIAVDSRATAGSYIASQSIQKVIEINSHLLGTMAGGAADCQYWEKVMGIHCKRYMLQENKRISAAHASRYLSNLIYNYKGYGLSMGTMVCGFDYCGTKTVPAIYYVDNDGRRVKGDLFSVGSGSTIAYGILQDHRFDMEKK</sequence>
<evidence type="ECO:0000313" key="10">
    <source>
        <dbReference type="EMBL" id="EJW03457.1"/>
    </source>
</evidence>
<evidence type="ECO:0000256" key="8">
    <source>
        <dbReference type="PIRSR" id="PIRSR600243-1"/>
    </source>
</evidence>
<dbReference type="OrthoDB" id="37597at2759"/>
<keyword evidence="11" id="KW-1185">Reference proteome</keyword>
<keyword evidence="2 9" id="KW-0963">Cytoplasm</keyword>
<comment type="caution">
    <text evidence="10">The sequence shown here is derived from an EMBL/GenBank/DDBJ whole genome shotgun (WGS) entry which is preliminary data.</text>
</comment>
<reference evidence="11" key="2">
    <citation type="submission" date="2015-07" db="EMBL/GenBank/DDBJ databases">
        <title>Contrasting host-pathogen interactions and genome evolution in two generalist and specialist microsporidian pathogens of mosquitoes.</title>
        <authorList>
            <consortium name="The Broad Institute Genomics Platform"/>
            <consortium name="The Broad Institute Genome Sequencing Center for Infectious Disease"/>
            <person name="Cuomo C.A."/>
            <person name="Sanscrainte N.D."/>
            <person name="Goldberg J.M."/>
            <person name="Heiman D."/>
            <person name="Young S."/>
            <person name="Zeng Q."/>
            <person name="Becnel J.J."/>
            <person name="Birren B.W."/>
        </authorList>
    </citation>
    <scope>NUCLEOTIDE SEQUENCE [LARGE SCALE GENOMIC DNA]</scope>
    <source>
        <strain evidence="11">USNM 41457</strain>
    </source>
</reference>
<dbReference type="InterPro" id="IPR016050">
    <property type="entry name" value="Proteasome_bsu_CS"/>
</dbReference>
<name>J9DQ24_EDHAE</name>
<dbReference type="PROSITE" id="PS00854">
    <property type="entry name" value="PROTEASOME_BETA_1"/>
    <property type="match status" value="1"/>
</dbReference>
<dbReference type="GO" id="GO:0019774">
    <property type="term" value="C:proteasome core complex, beta-subunit complex"/>
    <property type="evidence" value="ECO:0007669"/>
    <property type="project" value="EnsemblFungi"/>
</dbReference>
<protein>
    <recommendedName>
        <fullName evidence="9">Proteasome subunit beta</fullName>
    </recommendedName>
</protein>
<evidence type="ECO:0000256" key="2">
    <source>
        <dbReference type="ARBA" id="ARBA00022490"/>
    </source>
</evidence>
<dbReference type="GO" id="GO:0004298">
    <property type="term" value="F:threonine-type endopeptidase activity"/>
    <property type="evidence" value="ECO:0007669"/>
    <property type="project" value="UniProtKB-KW"/>
</dbReference>
<dbReference type="InParanoid" id="J9DQ24"/>
<dbReference type="EMBL" id="AFBI03000037">
    <property type="protein sequence ID" value="EJW03457.1"/>
    <property type="molecule type" value="Genomic_DNA"/>
</dbReference>
<accession>J9DQ24</accession>
<feature type="active site" description="Nucleophile" evidence="8">
    <location>
        <position position="32"/>
    </location>
</feature>